<dbReference type="Gene3D" id="3.30.465.10">
    <property type="match status" value="1"/>
</dbReference>
<dbReference type="RefSeq" id="WP_154470479.1">
    <property type="nucleotide sequence ID" value="NZ_VUMD01000001.1"/>
</dbReference>
<feature type="domain" description="CNNM transmembrane" evidence="12">
    <location>
        <begin position="6"/>
        <end position="206"/>
    </location>
</feature>
<feature type="transmembrane region" description="Helical" evidence="10">
    <location>
        <begin position="70"/>
        <end position="95"/>
    </location>
</feature>
<dbReference type="EMBL" id="VUMD01000001">
    <property type="protein sequence ID" value="MSS35051.1"/>
    <property type="molecule type" value="Genomic_DNA"/>
</dbReference>
<dbReference type="Pfam" id="PF01595">
    <property type="entry name" value="CNNM"/>
    <property type="match status" value="1"/>
</dbReference>
<accession>A0A7X2TBN6</accession>
<comment type="caution">
    <text evidence="13">The sequence shown here is derived from an EMBL/GenBank/DDBJ whole genome shotgun (WGS) entry which is preliminary data.</text>
</comment>
<dbReference type="InterPro" id="IPR046342">
    <property type="entry name" value="CBS_dom_sf"/>
</dbReference>
<evidence type="ECO:0000256" key="5">
    <source>
        <dbReference type="ARBA" id="ARBA00022989"/>
    </source>
</evidence>
<dbReference type="CDD" id="cd04590">
    <property type="entry name" value="CBS_pair_CorC_HlyC_assoc"/>
    <property type="match status" value="1"/>
</dbReference>
<feature type="transmembrane region" description="Helical" evidence="10">
    <location>
        <begin position="7"/>
        <end position="27"/>
    </location>
</feature>
<dbReference type="PANTHER" id="PTHR22777">
    <property type="entry name" value="HEMOLYSIN-RELATED"/>
    <property type="match status" value="1"/>
</dbReference>
<evidence type="ECO:0000256" key="6">
    <source>
        <dbReference type="ARBA" id="ARBA00023122"/>
    </source>
</evidence>
<dbReference type="InterPro" id="IPR044751">
    <property type="entry name" value="Ion_transp-like_CBS"/>
</dbReference>
<evidence type="ECO:0000256" key="8">
    <source>
        <dbReference type="PROSITE-ProRule" id="PRU00703"/>
    </source>
</evidence>
<evidence type="ECO:0000313" key="13">
    <source>
        <dbReference type="EMBL" id="MSS35051.1"/>
    </source>
</evidence>
<dbReference type="InterPro" id="IPR036318">
    <property type="entry name" value="FAD-bd_PCMH-like_sf"/>
</dbReference>
<dbReference type="InterPro" id="IPR000644">
    <property type="entry name" value="CBS_dom"/>
</dbReference>
<dbReference type="InterPro" id="IPR005170">
    <property type="entry name" value="Transptr-assoc_dom"/>
</dbReference>
<sequence length="451" mass="50457">MESDPQAANILLQITILVILTLINAFFSGSEMAVVSVNKNKIHRLAEQGNKNAALIQRLMEDSTVFLSTIQVAITLAGFFSSASAATGIAQVLAVRMARLNIPYSQAAAGFVVTLILAYFNLVFGELVPKRVALQKAEAFSLFCVRPIYRISRIMNPFIRLLSLSTSGFLKLIGMHKEALETEVSEEEIKSMLKTGSENGVFNDIEKEMITSIFSFDDKRAKEVMVPRQDMVVINGGESLESYIDKILQSRHGRIPVYEGEIDNIIGILSVSDLMIQARKQPIQDIDIRPFLKQPYFVPENRRTDVLFKEMQRSKTKLAILIDEYGGVSGLVTLEDLIEEIVGEIHDEYEEVEPQFVELIPHSTYQVSGGISIFDLNEALPLNINSICDTLSGYLMEQLGYIPNPQQLPLTLSTSEADYEIEVMEDKVISCVRLVLKEQKQRNEAQELKGP</sequence>
<dbReference type="Pfam" id="PF00571">
    <property type="entry name" value="CBS"/>
    <property type="match status" value="2"/>
</dbReference>
<feature type="domain" description="CBS" evidence="11">
    <location>
        <begin position="291"/>
        <end position="348"/>
    </location>
</feature>
<comment type="subcellular location">
    <subcellularLocation>
        <location evidence="1">Membrane</location>
        <topology evidence="1">Multi-pass membrane protein</topology>
    </subcellularLocation>
</comment>
<dbReference type="InterPro" id="IPR016169">
    <property type="entry name" value="FAD-bd_PCMH_sub2"/>
</dbReference>
<protein>
    <submittedName>
        <fullName evidence="13">HlyC/CorC family transporter</fullName>
    </submittedName>
</protein>
<dbReference type="PROSITE" id="PS51371">
    <property type="entry name" value="CBS"/>
    <property type="match status" value="2"/>
</dbReference>
<dbReference type="SMART" id="SM01091">
    <property type="entry name" value="CorC_HlyC"/>
    <property type="match status" value="1"/>
</dbReference>
<keyword evidence="14" id="KW-1185">Reference proteome</keyword>
<dbReference type="PANTHER" id="PTHR22777:SF17">
    <property type="entry name" value="UPF0053 PROTEIN SLL0260"/>
    <property type="match status" value="1"/>
</dbReference>
<evidence type="ECO:0000259" key="11">
    <source>
        <dbReference type="PROSITE" id="PS51371"/>
    </source>
</evidence>
<dbReference type="GO" id="GO:0050660">
    <property type="term" value="F:flavin adenine dinucleotide binding"/>
    <property type="evidence" value="ECO:0007669"/>
    <property type="project" value="InterPro"/>
</dbReference>
<name>A0A7X2TBN6_9CLOT</name>
<keyword evidence="6 8" id="KW-0129">CBS domain</keyword>
<feature type="domain" description="CBS" evidence="11">
    <location>
        <begin position="225"/>
        <end position="286"/>
    </location>
</feature>
<dbReference type="Proteomes" id="UP000429958">
    <property type="component" value="Unassembled WGS sequence"/>
</dbReference>
<reference evidence="13 14" key="1">
    <citation type="submission" date="2019-08" db="EMBL/GenBank/DDBJ databases">
        <title>In-depth cultivation of the pig gut microbiome towards novel bacterial diversity and tailored functional studies.</title>
        <authorList>
            <person name="Wylensek D."/>
            <person name="Hitch T.C.A."/>
            <person name="Clavel T."/>
        </authorList>
    </citation>
    <scope>NUCLEOTIDE SEQUENCE [LARGE SCALE GENOMIC DNA]</scope>
    <source>
        <strain evidence="13 14">WCA-389-WT-23D1</strain>
    </source>
</reference>
<dbReference type="PROSITE" id="PS51846">
    <property type="entry name" value="CNNM"/>
    <property type="match status" value="1"/>
</dbReference>
<dbReference type="SUPFAM" id="SSF56176">
    <property type="entry name" value="FAD-binding/transporter-associated domain-like"/>
    <property type="match status" value="1"/>
</dbReference>
<dbReference type="Gene3D" id="3.10.580.10">
    <property type="entry name" value="CBS-domain"/>
    <property type="match status" value="1"/>
</dbReference>
<gene>
    <name evidence="13" type="ORF">FYJ39_00265</name>
</gene>
<keyword evidence="3 9" id="KW-0812">Transmembrane</keyword>
<dbReference type="InterPro" id="IPR002550">
    <property type="entry name" value="CNNM"/>
</dbReference>
<dbReference type="Pfam" id="PF03471">
    <property type="entry name" value="CorC_HlyC"/>
    <property type="match status" value="1"/>
</dbReference>
<dbReference type="GO" id="GO:0005886">
    <property type="term" value="C:plasma membrane"/>
    <property type="evidence" value="ECO:0007669"/>
    <property type="project" value="TreeGrafter"/>
</dbReference>
<keyword evidence="4" id="KW-0677">Repeat</keyword>
<keyword evidence="5 9" id="KW-1133">Transmembrane helix</keyword>
<organism evidence="13 14">
    <name type="scientific">Clostridium porci</name>
    <dbReference type="NCBI Taxonomy" id="2605778"/>
    <lineage>
        <taxon>Bacteria</taxon>
        <taxon>Bacillati</taxon>
        <taxon>Bacillota</taxon>
        <taxon>Clostridia</taxon>
        <taxon>Eubacteriales</taxon>
        <taxon>Clostridiaceae</taxon>
        <taxon>Clostridium</taxon>
    </lineage>
</organism>
<feature type="transmembrane region" description="Helical" evidence="10">
    <location>
        <begin position="107"/>
        <end position="124"/>
    </location>
</feature>
<evidence type="ECO:0000256" key="10">
    <source>
        <dbReference type="SAM" id="Phobius"/>
    </source>
</evidence>
<evidence type="ECO:0000313" key="14">
    <source>
        <dbReference type="Proteomes" id="UP000429958"/>
    </source>
</evidence>
<keyword evidence="7 9" id="KW-0472">Membrane</keyword>
<dbReference type="SMART" id="SM00116">
    <property type="entry name" value="CBS"/>
    <property type="match status" value="2"/>
</dbReference>
<evidence type="ECO:0000256" key="4">
    <source>
        <dbReference type="ARBA" id="ARBA00022737"/>
    </source>
</evidence>
<evidence type="ECO:0000256" key="9">
    <source>
        <dbReference type="PROSITE-ProRule" id="PRU01193"/>
    </source>
</evidence>
<comment type="similarity">
    <text evidence="2">Belongs to the UPF0053 family.</text>
</comment>
<evidence type="ECO:0000256" key="7">
    <source>
        <dbReference type="ARBA" id="ARBA00023136"/>
    </source>
</evidence>
<dbReference type="FunFam" id="3.10.580.10:FF:000002">
    <property type="entry name" value="Magnesium/cobalt efflux protein CorC"/>
    <property type="match status" value="1"/>
</dbReference>
<evidence type="ECO:0000256" key="1">
    <source>
        <dbReference type="ARBA" id="ARBA00004141"/>
    </source>
</evidence>
<evidence type="ECO:0000259" key="12">
    <source>
        <dbReference type="PROSITE" id="PS51846"/>
    </source>
</evidence>
<dbReference type="SUPFAM" id="SSF54631">
    <property type="entry name" value="CBS-domain pair"/>
    <property type="match status" value="1"/>
</dbReference>
<evidence type="ECO:0000256" key="2">
    <source>
        <dbReference type="ARBA" id="ARBA00006337"/>
    </source>
</evidence>
<dbReference type="AlphaFoldDB" id="A0A7X2TBN6"/>
<evidence type="ECO:0000256" key="3">
    <source>
        <dbReference type="ARBA" id="ARBA00022692"/>
    </source>
</evidence>
<proteinExistence type="inferred from homology"/>